<comment type="similarity">
    <text evidence="2">Belongs to the PBP/GOBP family.</text>
</comment>
<dbReference type="GO" id="GO:0005549">
    <property type="term" value="F:odorant binding"/>
    <property type="evidence" value="ECO:0007669"/>
    <property type="project" value="InterPro"/>
</dbReference>
<dbReference type="EnsemblMetazoa" id="AATE020519-RA">
    <property type="protein sequence ID" value="AATE020519-PA.1"/>
    <property type="gene ID" value="AATE020519"/>
</dbReference>
<dbReference type="Pfam" id="PF01395">
    <property type="entry name" value="PBP_GOBP"/>
    <property type="match status" value="1"/>
</dbReference>
<dbReference type="FunFam" id="1.10.238.20:FF:000003">
    <property type="entry name" value="AGAP010409-PA"/>
    <property type="match status" value="1"/>
</dbReference>
<evidence type="ECO:0000256" key="5">
    <source>
        <dbReference type="ARBA" id="ARBA00023157"/>
    </source>
</evidence>
<dbReference type="STRING" id="41427.A0A182JLW9"/>
<dbReference type="PANTHER" id="PTHR11857:SF46">
    <property type="entry name" value="GENERAL ODORANT-BINDING PROTEIN 99A-RELATED"/>
    <property type="match status" value="1"/>
</dbReference>
<dbReference type="Gene3D" id="1.10.238.20">
    <property type="entry name" value="Pheromone/general odorant binding protein domain"/>
    <property type="match status" value="1"/>
</dbReference>
<dbReference type="CDD" id="cd23992">
    <property type="entry name" value="PBP_GOBP"/>
    <property type="match status" value="1"/>
</dbReference>
<comment type="subcellular location">
    <subcellularLocation>
        <location evidence="1">Secreted</location>
    </subcellularLocation>
</comment>
<accession>A0A182JLW9</accession>
<sequence>MVIRAVSLYPKGYVVGKTATRGAALEYAKNPARPDHHPSFQRKSTTATVNMSKAFVSALLVGVLVAIVGANPPYTHHTPCPHKNCNKLQQLVPVQHHPVAPVVEVVHTSPSYRPASFLELVEIVLDCFNTLRIPLHRFPAYLTGLFPDDPETKCFLRCMAIKLGVYCDETGADLDRHCLQFGLGECCENFVNRHLTCLQQNSGPCPDRCTAAYKQELCFQEPIAKYLDYHFQQFVGLLHQAKCSHNLPMLHP</sequence>
<dbReference type="VEuPathDB" id="VectorBase:AATE020519"/>
<keyword evidence="4" id="KW-0732">Signal</keyword>
<dbReference type="PANTHER" id="PTHR11857">
    <property type="entry name" value="ODORANT BINDING PROTEIN-RELATED"/>
    <property type="match status" value="1"/>
</dbReference>
<organism evidence="6">
    <name type="scientific">Anopheles atroparvus</name>
    <name type="common">European mosquito</name>
    <dbReference type="NCBI Taxonomy" id="41427"/>
    <lineage>
        <taxon>Eukaryota</taxon>
        <taxon>Metazoa</taxon>
        <taxon>Ecdysozoa</taxon>
        <taxon>Arthropoda</taxon>
        <taxon>Hexapoda</taxon>
        <taxon>Insecta</taxon>
        <taxon>Pterygota</taxon>
        <taxon>Neoptera</taxon>
        <taxon>Endopterygota</taxon>
        <taxon>Diptera</taxon>
        <taxon>Nematocera</taxon>
        <taxon>Culicoidea</taxon>
        <taxon>Culicidae</taxon>
        <taxon>Anophelinae</taxon>
        <taxon>Anopheles</taxon>
    </lineage>
</organism>
<dbReference type="SMR" id="A0A182JLW9"/>
<evidence type="ECO:0000256" key="4">
    <source>
        <dbReference type="ARBA" id="ARBA00022729"/>
    </source>
</evidence>
<evidence type="ECO:0000256" key="2">
    <source>
        <dbReference type="ARBA" id="ARBA00008098"/>
    </source>
</evidence>
<protein>
    <recommendedName>
        <fullName evidence="7">Odorant-binding protein 11</fullName>
    </recommendedName>
</protein>
<keyword evidence="5" id="KW-1015">Disulfide bond</keyword>
<dbReference type="GO" id="GO:0005615">
    <property type="term" value="C:extracellular space"/>
    <property type="evidence" value="ECO:0007669"/>
    <property type="project" value="TreeGrafter"/>
</dbReference>
<dbReference type="GO" id="GO:0007608">
    <property type="term" value="P:sensory perception of smell"/>
    <property type="evidence" value="ECO:0007669"/>
    <property type="project" value="TreeGrafter"/>
</dbReference>
<evidence type="ECO:0000256" key="1">
    <source>
        <dbReference type="ARBA" id="ARBA00004613"/>
    </source>
</evidence>
<evidence type="ECO:0000256" key="3">
    <source>
        <dbReference type="ARBA" id="ARBA00022525"/>
    </source>
</evidence>
<dbReference type="SUPFAM" id="SSF47565">
    <property type="entry name" value="Insect pheromone/odorant-binding proteins"/>
    <property type="match status" value="1"/>
</dbReference>
<proteinExistence type="inferred from homology"/>
<dbReference type="InterPro" id="IPR006170">
    <property type="entry name" value="PBP/GOBP"/>
</dbReference>
<dbReference type="AlphaFoldDB" id="A0A182JLW9"/>
<dbReference type="InterPro" id="IPR036728">
    <property type="entry name" value="PBP_GOBP_sf"/>
</dbReference>
<evidence type="ECO:0008006" key="7">
    <source>
        <dbReference type="Google" id="ProtNLM"/>
    </source>
</evidence>
<evidence type="ECO:0000313" key="6">
    <source>
        <dbReference type="EnsemblMetazoa" id="AATE020519-PA.1"/>
    </source>
</evidence>
<reference evidence="6" key="1">
    <citation type="submission" date="2022-08" db="UniProtKB">
        <authorList>
            <consortium name="EnsemblMetazoa"/>
        </authorList>
    </citation>
    <scope>IDENTIFICATION</scope>
    <source>
        <strain evidence="6">EBRO</strain>
    </source>
</reference>
<name>A0A182JLW9_ANOAO</name>
<keyword evidence="3" id="KW-0964">Secreted</keyword>